<dbReference type="InterPro" id="IPR000905">
    <property type="entry name" value="Gcp-like_dom"/>
</dbReference>
<organism evidence="2">
    <name type="scientific">marine sediment metagenome</name>
    <dbReference type="NCBI Taxonomy" id="412755"/>
    <lineage>
        <taxon>unclassified sequences</taxon>
        <taxon>metagenomes</taxon>
        <taxon>ecological metagenomes</taxon>
    </lineage>
</organism>
<dbReference type="Pfam" id="PF00814">
    <property type="entry name" value="TsaD"/>
    <property type="match status" value="1"/>
</dbReference>
<evidence type="ECO:0000313" key="2">
    <source>
        <dbReference type="EMBL" id="GAH14449.1"/>
    </source>
</evidence>
<name>X1EBE5_9ZZZZ</name>
<dbReference type="AlphaFoldDB" id="X1EBE5"/>
<dbReference type="Gene3D" id="3.30.420.40">
    <property type="match status" value="2"/>
</dbReference>
<proteinExistence type="predicted"/>
<feature type="domain" description="Gcp-like" evidence="1">
    <location>
        <begin position="4"/>
        <end position="63"/>
    </location>
</feature>
<dbReference type="EMBL" id="BART01038130">
    <property type="protein sequence ID" value="GAH14449.1"/>
    <property type="molecule type" value="Genomic_DNA"/>
</dbReference>
<sequence length="99" mass="11041">KSIIIKVKSAIEEYPEIKSVLSGGGVLNNEKVCRGLGRMVRKDGRKFLLPPIKYRTDNASMIALVGLRMMGDGQILTDPAEIRLVERIPRFSIDDVQKS</sequence>
<accession>X1EBE5</accession>
<gene>
    <name evidence="2" type="ORF">S01H4_63418</name>
</gene>
<reference evidence="2" key="1">
    <citation type="journal article" date="2014" name="Front. Microbiol.">
        <title>High frequency of phylogenetically diverse reductive dehalogenase-homologous genes in deep subseafloor sedimentary metagenomes.</title>
        <authorList>
            <person name="Kawai M."/>
            <person name="Futagami T."/>
            <person name="Toyoda A."/>
            <person name="Takaki Y."/>
            <person name="Nishi S."/>
            <person name="Hori S."/>
            <person name="Arai W."/>
            <person name="Tsubouchi T."/>
            <person name="Morono Y."/>
            <person name="Uchiyama I."/>
            <person name="Ito T."/>
            <person name="Fujiyama A."/>
            <person name="Inagaki F."/>
            <person name="Takami H."/>
        </authorList>
    </citation>
    <scope>NUCLEOTIDE SEQUENCE</scope>
    <source>
        <strain evidence="2">Expedition CK06-06</strain>
    </source>
</reference>
<comment type="caution">
    <text evidence="2">The sequence shown here is derived from an EMBL/GenBank/DDBJ whole genome shotgun (WGS) entry which is preliminary data.</text>
</comment>
<evidence type="ECO:0000259" key="1">
    <source>
        <dbReference type="Pfam" id="PF00814"/>
    </source>
</evidence>
<protein>
    <recommendedName>
        <fullName evidence="1">Gcp-like domain-containing protein</fullName>
    </recommendedName>
</protein>
<feature type="non-terminal residue" evidence="2">
    <location>
        <position position="1"/>
    </location>
</feature>